<dbReference type="Gene3D" id="1.25.40.10">
    <property type="entry name" value="Tetratricopeptide repeat domain"/>
    <property type="match status" value="2"/>
</dbReference>
<dbReference type="Pfam" id="PF13411">
    <property type="entry name" value="MerR_1"/>
    <property type="match status" value="1"/>
</dbReference>
<organism evidence="4 5">
    <name type="scientific">Cupriavidus cauae</name>
    <dbReference type="NCBI Taxonomy" id="2608999"/>
    <lineage>
        <taxon>Bacteria</taxon>
        <taxon>Pseudomonadati</taxon>
        <taxon>Pseudomonadota</taxon>
        <taxon>Betaproteobacteria</taxon>
        <taxon>Burkholderiales</taxon>
        <taxon>Burkholderiaceae</taxon>
        <taxon>Cupriavidus</taxon>
    </lineage>
</organism>
<feature type="domain" description="HTH merR-type" evidence="3">
    <location>
        <begin position="9"/>
        <end position="76"/>
    </location>
</feature>
<evidence type="ECO:0000256" key="2">
    <source>
        <dbReference type="SAM" id="MobiDB-lite"/>
    </source>
</evidence>
<dbReference type="GO" id="GO:0035269">
    <property type="term" value="P:protein O-linked glycosylation via mannose"/>
    <property type="evidence" value="ECO:0007669"/>
    <property type="project" value="TreeGrafter"/>
</dbReference>
<dbReference type="GO" id="GO:0000030">
    <property type="term" value="F:mannosyltransferase activity"/>
    <property type="evidence" value="ECO:0007669"/>
    <property type="project" value="TreeGrafter"/>
</dbReference>
<dbReference type="EMBL" id="VWRN01000035">
    <property type="protein sequence ID" value="KAA6123094.1"/>
    <property type="molecule type" value="Genomic_DNA"/>
</dbReference>
<dbReference type="GO" id="GO:0006355">
    <property type="term" value="P:regulation of DNA-templated transcription"/>
    <property type="evidence" value="ECO:0007669"/>
    <property type="project" value="InterPro"/>
</dbReference>
<keyword evidence="5" id="KW-1185">Reference proteome</keyword>
<dbReference type="GO" id="GO:0003677">
    <property type="term" value="F:DNA binding"/>
    <property type="evidence" value="ECO:0007669"/>
    <property type="project" value="InterPro"/>
</dbReference>
<dbReference type="Pfam" id="PF13424">
    <property type="entry name" value="TPR_12"/>
    <property type="match status" value="1"/>
</dbReference>
<evidence type="ECO:0000256" key="1">
    <source>
        <dbReference type="PROSITE-ProRule" id="PRU00339"/>
    </source>
</evidence>
<feature type="compositionally biased region" description="Basic and acidic residues" evidence="2">
    <location>
        <begin position="153"/>
        <end position="174"/>
    </location>
</feature>
<dbReference type="InterPro" id="IPR000551">
    <property type="entry name" value="MerR-type_HTH_dom"/>
</dbReference>
<sequence length="310" mass="34473">MSAVGKDSFTLKDIEGTFGVSRGTVASLTRAGLLEPIKGSRGERQFSFQDVVLIRTADSLKKANVPPRRVTRALQRLKAWSQDRPLSGVRIAAVGNGVVVSEAHRQWEVETGQLVMELQPSRSQPGAVLSIQSARKADNRAENSADNCAGNRADNRADNRTDPTEHRAEEHTGHGPDAGTWFQLGCQLEAQDMRKAEQAYRRAIAIAPDYADPYLNLGCLLTEAGRVQEAESLYRDALTAIGDEPLLHFNLGVTLEDLERYEDALRSYHRCIDIAPDMADAHFNAARLHEQLGDAHRAIRHFNQYRKYCR</sequence>
<gene>
    <name evidence="4" type="ORF">F1599_14505</name>
</gene>
<dbReference type="Proteomes" id="UP000324324">
    <property type="component" value="Unassembled WGS sequence"/>
</dbReference>
<feature type="region of interest" description="Disordered" evidence="2">
    <location>
        <begin position="126"/>
        <end position="179"/>
    </location>
</feature>
<feature type="repeat" description="TPR" evidence="1">
    <location>
        <begin position="245"/>
        <end position="278"/>
    </location>
</feature>
<dbReference type="RefSeq" id="WP_150083512.1">
    <property type="nucleotide sequence ID" value="NZ_VWRN01000035.1"/>
</dbReference>
<accession>A0A5M8AQR5</accession>
<name>A0A5M8AQR5_9BURK</name>
<proteinExistence type="predicted"/>
<dbReference type="InterPro" id="IPR019734">
    <property type="entry name" value="TPR_rpt"/>
</dbReference>
<dbReference type="InterPro" id="IPR052384">
    <property type="entry name" value="TMTC_O-mannosyltransferase"/>
</dbReference>
<dbReference type="SMART" id="SM00028">
    <property type="entry name" value="TPR"/>
    <property type="match status" value="4"/>
</dbReference>
<dbReference type="PANTHER" id="PTHR44216:SF3">
    <property type="entry name" value="PROTEIN O-MANNOSYL-TRANSFERASE TMTC2"/>
    <property type="match status" value="1"/>
</dbReference>
<comment type="caution">
    <text evidence="4">The sequence shown here is derived from an EMBL/GenBank/DDBJ whole genome shotgun (WGS) entry which is preliminary data.</text>
</comment>
<evidence type="ECO:0000259" key="3">
    <source>
        <dbReference type="Pfam" id="PF13411"/>
    </source>
</evidence>
<dbReference type="Pfam" id="PF14559">
    <property type="entry name" value="TPR_19"/>
    <property type="match status" value="1"/>
</dbReference>
<dbReference type="AlphaFoldDB" id="A0A5M8AQR5"/>
<dbReference type="Gene3D" id="1.10.1660.10">
    <property type="match status" value="1"/>
</dbReference>
<dbReference type="SUPFAM" id="SSF48452">
    <property type="entry name" value="TPR-like"/>
    <property type="match status" value="1"/>
</dbReference>
<evidence type="ECO:0000313" key="5">
    <source>
        <dbReference type="Proteomes" id="UP000324324"/>
    </source>
</evidence>
<dbReference type="PANTHER" id="PTHR44216">
    <property type="entry name" value="PROTEIN O-MANNOSYL-TRANSFERASE TMTC2"/>
    <property type="match status" value="1"/>
</dbReference>
<keyword evidence="1" id="KW-0802">TPR repeat</keyword>
<reference evidence="4 5" key="1">
    <citation type="submission" date="2019-09" db="EMBL/GenBank/DDBJ databases">
        <title>Isolation of a novel species in the genus Cupriavidus from patients with sepsis using whole genome sequencing.</title>
        <authorList>
            <person name="Kweon O.J."/>
            <person name="Lee M.-K."/>
        </authorList>
    </citation>
    <scope>NUCLEOTIDE SEQUENCE [LARGE SCALE GENOMIC DNA]</scope>
    <source>
        <strain evidence="4 5">MKL-01</strain>
    </source>
</reference>
<evidence type="ECO:0000313" key="4">
    <source>
        <dbReference type="EMBL" id="KAA6123094.1"/>
    </source>
</evidence>
<dbReference type="InterPro" id="IPR011990">
    <property type="entry name" value="TPR-like_helical_dom_sf"/>
</dbReference>
<dbReference type="PROSITE" id="PS50005">
    <property type="entry name" value="TPR"/>
    <property type="match status" value="1"/>
</dbReference>
<protein>
    <submittedName>
        <fullName evidence="4">Tetratricopeptide repeat protein</fullName>
    </submittedName>
</protein>